<reference evidence="1" key="2">
    <citation type="journal article" date="2015" name="Fish Shellfish Immunol.">
        <title>Early steps in the European eel (Anguilla anguilla)-Vibrio vulnificus interaction in the gills: Role of the RtxA13 toxin.</title>
        <authorList>
            <person name="Callol A."/>
            <person name="Pajuelo D."/>
            <person name="Ebbesson L."/>
            <person name="Teles M."/>
            <person name="MacKenzie S."/>
            <person name="Amaro C."/>
        </authorList>
    </citation>
    <scope>NUCLEOTIDE SEQUENCE</scope>
</reference>
<dbReference type="EMBL" id="GBXM01061522">
    <property type="protein sequence ID" value="JAH47055.1"/>
    <property type="molecule type" value="Transcribed_RNA"/>
</dbReference>
<dbReference type="AlphaFoldDB" id="A0A0E9T259"/>
<reference evidence="1" key="1">
    <citation type="submission" date="2014-11" db="EMBL/GenBank/DDBJ databases">
        <authorList>
            <person name="Amaro Gonzalez C."/>
        </authorList>
    </citation>
    <scope>NUCLEOTIDE SEQUENCE</scope>
</reference>
<sequence>MCISYSQPKNCSPLVGHKDIAGGPPNQF</sequence>
<protein>
    <submittedName>
        <fullName evidence="1">Uncharacterized protein</fullName>
    </submittedName>
</protein>
<proteinExistence type="predicted"/>
<name>A0A0E9T259_ANGAN</name>
<organism evidence="1">
    <name type="scientific">Anguilla anguilla</name>
    <name type="common">European freshwater eel</name>
    <name type="synonym">Muraena anguilla</name>
    <dbReference type="NCBI Taxonomy" id="7936"/>
    <lineage>
        <taxon>Eukaryota</taxon>
        <taxon>Metazoa</taxon>
        <taxon>Chordata</taxon>
        <taxon>Craniata</taxon>
        <taxon>Vertebrata</taxon>
        <taxon>Euteleostomi</taxon>
        <taxon>Actinopterygii</taxon>
        <taxon>Neopterygii</taxon>
        <taxon>Teleostei</taxon>
        <taxon>Anguilliformes</taxon>
        <taxon>Anguillidae</taxon>
        <taxon>Anguilla</taxon>
    </lineage>
</organism>
<evidence type="ECO:0000313" key="1">
    <source>
        <dbReference type="EMBL" id="JAH47055.1"/>
    </source>
</evidence>
<accession>A0A0E9T259</accession>